<accession>A0A1D1UVY1</accession>
<keyword evidence="2" id="KW-1185">Reference proteome</keyword>
<dbReference type="AlphaFoldDB" id="A0A1D1UVY1"/>
<reference evidence="1 2" key="1">
    <citation type="journal article" date="2016" name="Nat. Commun.">
        <title>Extremotolerant tardigrade genome and improved radiotolerance of human cultured cells by tardigrade-unique protein.</title>
        <authorList>
            <person name="Hashimoto T."/>
            <person name="Horikawa D.D."/>
            <person name="Saito Y."/>
            <person name="Kuwahara H."/>
            <person name="Kozuka-Hata H."/>
            <person name="Shin-I T."/>
            <person name="Minakuchi Y."/>
            <person name="Ohishi K."/>
            <person name="Motoyama A."/>
            <person name="Aizu T."/>
            <person name="Enomoto A."/>
            <person name="Kondo K."/>
            <person name="Tanaka S."/>
            <person name="Hara Y."/>
            <person name="Koshikawa S."/>
            <person name="Sagara H."/>
            <person name="Miura T."/>
            <person name="Yokobori S."/>
            <person name="Miyagawa K."/>
            <person name="Suzuki Y."/>
            <person name="Kubo T."/>
            <person name="Oyama M."/>
            <person name="Kohara Y."/>
            <person name="Fujiyama A."/>
            <person name="Arakawa K."/>
            <person name="Katayama T."/>
            <person name="Toyoda A."/>
            <person name="Kunieda T."/>
        </authorList>
    </citation>
    <scope>NUCLEOTIDE SEQUENCE [LARGE SCALE GENOMIC DNA]</scope>
    <source>
        <strain evidence="1 2">YOKOZUNA-1</strain>
    </source>
</reference>
<dbReference type="EMBL" id="BDGG01000001">
    <property type="protein sequence ID" value="GAU90308.1"/>
    <property type="molecule type" value="Genomic_DNA"/>
</dbReference>
<organism evidence="1 2">
    <name type="scientific">Ramazzottius varieornatus</name>
    <name type="common">Water bear</name>
    <name type="synonym">Tardigrade</name>
    <dbReference type="NCBI Taxonomy" id="947166"/>
    <lineage>
        <taxon>Eukaryota</taxon>
        <taxon>Metazoa</taxon>
        <taxon>Ecdysozoa</taxon>
        <taxon>Tardigrada</taxon>
        <taxon>Eutardigrada</taxon>
        <taxon>Parachela</taxon>
        <taxon>Hypsibioidea</taxon>
        <taxon>Ramazzottiidae</taxon>
        <taxon>Ramazzottius</taxon>
    </lineage>
</organism>
<comment type="caution">
    <text evidence="1">The sequence shown here is derived from an EMBL/GenBank/DDBJ whole genome shotgun (WGS) entry which is preliminary data.</text>
</comment>
<gene>
    <name evidence="1" type="primary">RvY_02743-1</name>
    <name evidence="1" type="synonym">RvY_02743.1</name>
    <name evidence="1" type="ORF">RvY_02743</name>
</gene>
<name>A0A1D1UVY1_RAMVA</name>
<evidence type="ECO:0000313" key="2">
    <source>
        <dbReference type="Proteomes" id="UP000186922"/>
    </source>
</evidence>
<dbReference type="Proteomes" id="UP000186922">
    <property type="component" value="Unassembled WGS sequence"/>
</dbReference>
<sequence length="209" mass="24145">MLAIFEHLERLFVVTGTERISAMKYLCRALEKFSLSELESYDNRELRWYFPQFDERPKPKVLSLLEAQEYWRKPAPERTQLRPGHDVYIRTKQLESIASYYGPQSPEKSTKKYSCALIVHMLGGLETARKLLKVAGSLRPLFDFDDLVAVCSHAEEIFQVMFCLNPNALIIYANSGIARYNKQQKRLARRATAKSTKNDDLLHLALNVS</sequence>
<evidence type="ECO:0000313" key="1">
    <source>
        <dbReference type="EMBL" id="GAU90308.1"/>
    </source>
</evidence>
<protein>
    <submittedName>
        <fullName evidence="1">Uncharacterized protein</fullName>
    </submittedName>
</protein>
<proteinExistence type="predicted"/>